<dbReference type="GO" id="GO:0030170">
    <property type="term" value="F:pyridoxal phosphate binding"/>
    <property type="evidence" value="ECO:0007669"/>
    <property type="project" value="InterPro"/>
</dbReference>
<dbReference type="SUPFAM" id="SSF53383">
    <property type="entry name" value="PLP-dependent transferases"/>
    <property type="match status" value="1"/>
</dbReference>
<dbReference type="AlphaFoldDB" id="A0A8B6X1L1"/>
<dbReference type="Gene3D" id="3.90.1150.10">
    <property type="entry name" value="Aspartate Aminotransferase, domain 1"/>
    <property type="match status" value="1"/>
</dbReference>
<protein>
    <submittedName>
        <fullName evidence="7">Pyridoxal phosphate-dependent aminotransferase</fullName>
    </submittedName>
</protein>
<keyword evidence="2 7" id="KW-0032">Aminotransferase</keyword>
<reference evidence="7" key="3">
    <citation type="submission" date="2025-08" db="UniProtKB">
        <authorList>
            <consortium name="RefSeq"/>
        </authorList>
    </citation>
    <scope>IDENTIFICATION</scope>
</reference>
<dbReference type="PANTHER" id="PTHR43807:SF20">
    <property type="entry name" value="FI04487P"/>
    <property type="match status" value="1"/>
</dbReference>
<dbReference type="InterPro" id="IPR015424">
    <property type="entry name" value="PyrdxlP-dep_Trfase"/>
</dbReference>
<dbReference type="InterPro" id="IPR051326">
    <property type="entry name" value="Kynurenine-oxoglutarate_AT"/>
</dbReference>
<dbReference type="InterPro" id="IPR015422">
    <property type="entry name" value="PyrdxlP-dep_Trfase_small"/>
</dbReference>
<reference evidence="7" key="2">
    <citation type="journal article" date="2014" name="Protein Sci.">
        <title>Molecular characterization of novel pyridoxal-5'-phosphate-dependent enzymes from the human microbiome.</title>
        <authorList>
            <person name="Fleischman N.M."/>
            <person name="Das D."/>
            <person name="Kumar A."/>
            <person name="Xu Q."/>
            <person name="Chiu H.J."/>
            <person name="Jaroszewski L."/>
            <person name="Knuth M.W."/>
            <person name="Klock H.E."/>
            <person name="Miller M.D."/>
            <person name="Elsliger M.A."/>
            <person name="Godzik A."/>
            <person name="Lesley S.A."/>
            <person name="Deacon A.M."/>
            <person name="Wilson I.A."/>
            <person name="Toney M.D."/>
        </authorList>
    </citation>
    <scope>NUCLEOTIDE SEQUENCE</scope>
</reference>
<name>A0A8B6X1L1_9BURK</name>
<dbReference type="Proteomes" id="UP000675920">
    <property type="component" value="Unplaced"/>
</dbReference>
<organism evidence="6 7">
    <name type="scientific">Derxia gummosa DSM 723</name>
    <dbReference type="NCBI Taxonomy" id="1121388"/>
    <lineage>
        <taxon>Bacteria</taxon>
        <taxon>Pseudomonadati</taxon>
        <taxon>Pseudomonadota</taxon>
        <taxon>Betaproteobacteria</taxon>
        <taxon>Burkholderiales</taxon>
        <taxon>Alcaligenaceae</taxon>
        <taxon>Derxia</taxon>
    </lineage>
</organism>
<keyword evidence="6" id="KW-1185">Reference proteome</keyword>
<keyword evidence="4" id="KW-0663">Pyridoxal phosphate</keyword>
<dbReference type="CDD" id="cd00609">
    <property type="entry name" value="AAT_like"/>
    <property type="match status" value="1"/>
</dbReference>
<evidence type="ECO:0000313" key="7">
    <source>
        <dbReference type="RefSeq" id="WP_028310306.1"/>
    </source>
</evidence>
<evidence type="ECO:0000256" key="3">
    <source>
        <dbReference type="ARBA" id="ARBA00022679"/>
    </source>
</evidence>
<dbReference type="GO" id="GO:0016212">
    <property type="term" value="F:kynurenine-oxoglutarate transaminase activity"/>
    <property type="evidence" value="ECO:0007669"/>
    <property type="project" value="TreeGrafter"/>
</dbReference>
<sequence length="422" mass="45173">MPETAATPRLVSRLPRVGTTIFTTMSALATEHGAINLGQGFPDFDCDPALIECVERAMRANLNQYPPMAGLPALREAVAGKIARMHGRRYDPAGEITITAGGTQAILTAILAVVHPGDEVVVIEPVYDSYLPNIALAGGVAVRVPLRRADVGGRPSAPEAGAAADDAPAIDAPAAPAGATGFAIDWDALAAAITPRTRLVLINSPHNPTGASLDDADLDRLAALVRGTDILLLGDEVYEHMVFDGREHQSLARHDELAARSFVVSSFGKTFHVTGWKVGYCAAPPALTAEFRKVHQFNVFTVNTPMQAGLADYLRDPAPWRDLAGFYQRKRDRFRAGLAGSGFRLLPCSGTYFQCAEYAGVTAAPSGLSELDFCRWLTTEVGVAAIPLSSFYDEPTENGIVRFCFAKRDDTLDEAIRRLAAL</sequence>
<proteinExistence type="predicted"/>
<dbReference type="Gene3D" id="3.40.640.10">
    <property type="entry name" value="Type I PLP-dependent aspartate aminotransferase-like (Major domain)"/>
    <property type="match status" value="1"/>
</dbReference>
<dbReference type="RefSeq" id="WP_028310306.1">
    <property type="nucleotide sequence ID" value="NZ_AXWS01000007.1"/>
</dbReference>
<evidence type="ECO:0000259" key="5">
    <source>
        <dbReference type="Pfam" id="PF00155"/>
    </source>
</evidence>
<evidence type="ECO:0000256" key="1">
    <source>
        <dbReference type="ARBA" id="ARBA00001933"/>
    </source>
</evidence>
<comment type="cofactor">
    <cofactor evidence="1">
        <name>pyridoxal 5'-phosphate</name>
        <dbReference type="ChEBI" id="CHEBI:597326"/>
    </cofactor>
</comment>
<evidence type="ECO:0000256" key="2">
    <source>
        <dbReference type="ARBA" id="ARBA00022576"/>
    </source>
</evidence>
<evidence type="ECO:0000313" key="6">
    <source>
        <dbReference type="Proteomes" id="UP000675920"/>
    </source>
</evidence>
<reference evidence="7" key="1">
    <citation type="journal article" date="2004" name="FEBS Lett.">
        <title>Crystal structure and reactivity of YbdL from Escherichia coli identify a methionine aminotransferase function.</title>
        <authorList>
            <person name="Dolzan M."/>
            <person name="Johansson K."/>
            <person name="Roig-Zamboni V."/>
            <person name="Campanacci V."/>
            <person name="Tegoni M."/>
            <person name="Schneider G."/>
            <person name="Cambillau C."/>
        </authorList>
    </citation>
    <scope>NUCLEOTIDE SEQUENCE</scope>
</reference>
<keyword evidence="3" id="KW-0808">Transferase</keyword>
<dbReference type="InterPro" id="IPR015421">
    <property type="entry name" value="PyrdxlP-dep_Trfase_major"/>
</dbReference>
<dbReference type="Pfam" id="PF00155">
    <property type="entry name" value="Aminotran_1_2"/>
    <property type="match status" value="1"/>
</dbReference>
<accession>A0A8B6X1L1</accession>
<feature type="domain" description="Aminotransferase class I/classII large" evidence="5">
    <location>
        <begin position="35"/>
        <end position="419"/>
    </location>
</feature>
<dbReference type="PANTHER" id="PTHR43807">
    <property type="entry name" value="FI04487P"/>
    <property type="match status" value="1"/>
</dbReference>
<evidence type="ECO:0000256" key="4">
    <source>
        <dbReference type="ARBA" id="ARBA00022898"/>
    </source>
</evidence>
<dbReference type="InterPro" id="IPR004839">
    <property type="entry name" value="Aminotransferase_I/II_large"/>
</dbReference>
<dbReference type="OrthoDB" id="9763453at2"/>
<dbReference type="GO" id="GO:0005737">
    <property type="term" value="C:cytoplasm"/>
    <property type="evidence" value="ECO:0007669"/>
    <property type="project" value="TreeGrafter"/>
</dbReference>